<evidence type="ECO:0000313" key="7">
    <source>
        <dbReference type="EMBL" id="AFV89877.1"/>
    </source>
</evidence>
<evidence type="ECO:0000256" key="2">
    <source>
        <dbReference type="ARBA" id="ARBA00022777"/>
    </source>
</evidence>
<dbReference type="PANTHER" id="PTHR20275">
    <property type="entry name" value="NAD KINASE"/>
    <property type="match status" value="1"/>
</dbReference>
<keyword evidence="6" id="KW-0963">Cytoplasm</keyword>
<feature type="binding site" evidence="6">
    <location>
        <position position="170"/>
    </location>
    <ligand>
        <name>NAD(+)</name>
        <dbReference type="ChEBI" id="CHEBI:57540"/>
    </ligand>
</feature>
<dbReference type="Proteomes" id="UP000000214">
    <property type="component" value="Chromosome"/>
</dbReference>
<dbReference type="NCBIfam" id="NF002892">
    <property type="entry name" value="PRK03372.1"/>
    <property type="match status" value="1"/>
</dbReference>
<dbReference type="GO" id="GO:0051287">
    <property type="term" value="F:NAD binding"/>
    <property type="evidence" value="ECO:0007669"/>
    <property type="project" value="UniProtKB-ARBA"/>
</dbReference>
<dbReference type="EMBL" id="CP003493">
    <property type="protein sequence ID" value="AFV89877.1"/>
    <property type="molecule type" value="Genomic_DNA"/>
</dbReference>
<evidence type="ECO:0000256" key="6">
    <source>
        <dbReference type="HAMAP-Rule" id="MF_00361"/>
    </source>
</evidence>
<keyword evidence="4 6" id="KW-0520">NAD</keyword>
<keyword evidence="6" id="KW-0547">Nucleotide-binding</keyword>
<evidence type="ECO:0000256" key="3">
    <source>
        <dbReference type="ARBA" id="ARBA00022857"/>
    </source>
</evidence>
<evidence type="ECO:0000313" key="8">
    <source>
        <dbReference type="Proteomes" id="UP000000214"/>
    </source>
</evidence>
<dbReference type="PANTHER" id="PTHR20275:SF0">
    <property type="entry name" value="NAD KINASE"/>
    <property type="match status" value="1"/>
</dbReference>
<evidence type="ECO:0000256" key="4">
    <source>
        <dbReference type="ARBA" id="ARBA00023027"/>
    </source>
</evidence>
<dbReference type="HOGENOM" id="CLU_008831_0_0_11"/>
<protein>
    <recommendedName>
        <fullName evidence="6">NAD kinase</fullName>
        <ecNumber evidence="6">2.7.1.23</ecNumber>
    </recommendedName>
    <alternativeName>
        <fullName evidence="6">ATP-dependent NAD kinase</fullName>
    </alternativeName>
</protein>
<evidence type="ECO:0000256" key="1">
    <source>
        <dbReference type="ARBA" id="ARBA00022679"/>
    </source>
</evidence>
<feature type="binding site" evidence="6">
    <location>
        <position position="189"/>
    </location>
    <ligand>
        <name>NAD(+)</name>
        <dbReference type="ChEBI" id="CHEBI:57540"/>
    </ligand>
</feature>
<evidence type="ECO:0000256" key="5">
    <source>
        <dbReference type="ARBA" id="ARBA00047925"/>
    </source>
</evidence>
<keyword evidence="3 6" id="KW-0521">NADP</keyword>
<dbReference type="Gene3D" id="3.40.50.10330">
    <property type="entry name" value="Probable inorganic polyphosphate/atp-NAD kinase, domain 1"/>
    <property type="match status" value="1"/>
</dbReference>
<keyword evidence="2 6" id="KW-0418">Kinase</keyword>
<name>K7S5J6_ACIA4</name>
<reference evidence="7 8" key="1">
    <citation type="journal article" date="2012" name="BMC Genomics">
        <title>The genome sequence of Propionibacterium acidipropionici provides insights into its biotechnological and industrial potential.</title>
        <authorList>
            <person name="Parizzi L.P."/>
            <person name="Grassi M.C."/>
            <person name="Llerena L.A."/>
            <person name="Carazzolle M.F."/>
            <person name="Queiroz V.L."/>
            <person name="Lunardi I."/>
            <person name="Zeidler A.F."/>
            <person name="Teixeira P.J."/>
            <person name="Mieczkowski P."/>
            <person name="Rincones J."/>
            <person name="Pereira G.A."/>
        </authorList>
    </citation>
    <scope>NUCLEOTIDE SEQUENCE [LARGE SCALE GENOMIC DNA]</scope>
    <source>
        <strain evidence="8">ATCC 4875 / DSM 20272 / JCM 6432 / NBRC 12425 / NCIMB 8070</strain>
    </source>
</reference>
<dbReference type="HAMAP" id="MF_00361">
    <property type="entry name" value="NAD_kinase"/>
    <property type="match status" value="1"/>
</dbReference>
<dbReference type="eggNOG" id="COG0061">
    <property type="taxonomic scope" value="Bacteria"/>
</dbReference>
<dbReference type="GO" id="GO:0005524">
    <property type="term" value="F:ATP binding"/>
    <property type="evidence" value="ECO:0007669"/>
    <property type="project" value="UniProtKB-KW"/>
</dbReference>
<comment type="subcellular location">
    <subcellularLocation>
        <location evidence="6">Cytoplasm</location>
    </subcellularLocation>
</comment>
<comment type="catalytic activity">
    <reaction evidence="5 6">
        <text>NAD(+) + ATP = ADP + NADP(+) + H(+)</text>
        <dbReference type="Rhea" id="RHEA:18629"/>
        <dbReference type="ChEBI" id="CHEBI:15378"/>
        <dbReference type="ChEBI" id="CHEBI:30616"/>
        <dbReference type="ChEBI" id="CHEBI:57540"/>
        <dbReference type="ChEBI" id="CHEBI:58349"/>
        <dbReference type="ChEBI" id="CHEBI:456216"/>
        <dbReference type="EC" id="2.7.1.23"/>
    </reaction>
</comment>
<comment type="cofactor">
    <cofactor evidence="6">
        <name>a divalent metal cation</name>
        <dbReference type="ChEBI" id="CHEBI:60240"/>
    </cofactor>
</comment>
<gene>
    <name evidence="6" type="primary">nadK</name>
    <name evidence="7" type="synonym">ppnK</name>
    <name evidence="7" type="ordered locus">PACID_20860</name>
</gene>
<comment type="similarity">
    <text evidence="6">Belongs to the NAD kinase family.</text>
</comment>
<dbReference type="KEGG" id="pbo:PACID_20860"/>
<comment type="function">
    <text evidence="6">Involved in the regulation of the intracellular balance of NAD and NADP, and is a key enzyme in the biosynthesis of NADP. Catalyzes specifically the phosphorylation on 2'-hydroxyl of the adenosine moiety of NAD to yield NADP.</text>
</comment>
<dbReference type="Gene3D" id="2.60.200.30">
    <property type="entry name" value="Probable inorganic polyphosphate/atp-NAD kinase, domain 2"/>
    <property type="match status" value="1"/>
</dbReference>
<dbReference type="InterPro" id="IPR002504">
    <property type="entry name" value="NADK"/>
</dbReference>
<feature type="binding site" evidence="6">
    <location>
        <position position="89"/>
    </location>
    <ligand>
        <name>NAD(+)</name>
        <dbReference type="ChEBI" id="CHEBI:57540"/>
    </ligand>
</feature>
<dbReference type="InterPro" id="IPR016064">
    <property type="entry name" value="NAD/diacylglycerol_kinase_sf"/>
</dbReference>
<dbReference type="GO" id="GO:0046872">
    <property type="term" value="F:metal ion binding"/>
    <property type="evidence" value="ECO:0007669"/>
    <property type="project" value="UniProtKB-UniRule"/>
</dbReference>
<organism evidence="7 8">
    <name type="scientific">Acidipropionibacterium acidipropionici (strain ATCC 4875 / DSM 20272 / JCM 6432 / NBRC 12425 / NCIMB 8070 / 4)</name>
    <name type="common">Propionibacterium acidipropionici</name>
    <dbReference type="NCBI Taxonomy" id="1171373"/>
    <lineage>
        <taxon>Bacteria</taxon>
        <taxon>Bacillati</taxon>
        <taxon>Actinomycetota</taxon>
        <taxon>Actinomycetes</taxon>
        <taxon>Propionibacteriales</taxon>
        <taxon>Propionibacteriaceae</taxon>
        <taxon>Acidipropionibacterium</taxon>
    </lineage>
</organism>
<feature type="active site" description="Proton acceptor" evidence="6">
    <location>
        <position position="84"/>
    </location>
</feature>
<dbReference type="SUPFAM" id="SSF111331">
    <property type="entry name" value="NAD kinase/diacylglycerol kinase-like"/>
    <property type="match status" value="1"/>
</dbReference>
<dbReference type="PATRIC" id="fig|1171373.8.peg.2062"/>
<sequence length="314" mass="34534">MTSLMPTGSAPSGRRAVVVMSHAYRQDAFDAAAEFIAAMDARGITCLIFDEQRAMLGERVPGIQLDPITPGRDDIEAMVVFGGDGTILRAAEWSLPHQIPMLGVNLGHVGFLAELERSDMASLVRQVCAREYTVEDRLVLNVRVQDHRGHELWRSFSVNELSLEKAARRRMLDVLASIDGLPVQRWSCDGILVSTPTGSTAYAFSAGGPVMWPDLDAMLMVPLCAHALFARPMVLSPEARVDLDIQPEGSDSGVMWCDGRRSFDVSPGQRITVTRHPQRLRIARLAEQPFTSRLVKKFALPVSGWRQGQGNPST</sequence>
<dbReference type="GO" id="GO:0005737">
    <property type="term" value="C:cytoplasm"/>
    <property type="evidence" value="ECO:0007669"/>
    <property type="project" value="UniProtKB-SubCell"/>
</dbReference>
<feature type="binding site" evidence="6">
    <location>
        <begin position="84"/>
        <end position="85"/>
    </location>
    <ligand>
        <name>NAD(+)</name>
        <dbReference type="ChEBI" id="CHEBI:57540"/>
    </ligand>
</feature>
<keyword evidence="1 6" id="KW-0808">Transferase</keyword>
<dbReference type="GO" id="GO:0003951">
    <property type="term" value="F:NAD+ kinase activity"/>
    <property type="evidence" value="ECO:0007669"/>
    <property type="project" value="UniProtKB-UniRule"/>
</dbReference>
<dbReference type="GO" id="GO:0006741">
    <property type="term" value="P:NADP+ biosynthetic process"/>
    <property type="evidence" value="ECO:0007669"/>
    <property type="project" value="UniProtKB-UniRule"/>
</dbReference>
<comment type="caution">
    <text evidence="6">Lacks conserved residue(s) required for the propagation of feature annotation.</text>
</comment>
<dbReference type="InterPro" id="IPR017438">
    <property type="entry name" value="ATP-NAD_kinase_N"/>
</dbReference>
<accession>K7S5J6</accession>
<dbReference type="Pfam" id="PF01513">
    <property type="entry name" value="NAD_kinase"/>
    <property type="match status" value="1"/>
</dbReference>
<dbReference type="AlphaFoldDB" id="K7S5J6"/>
<feature type="binding site" evidence="6">
    <location>
        <begin position="159"/>
        <end position="160"/>
    </location>
    <ligand>
        <name>NAD(+)</name>
        <dbReference type="ChEBI" id="CHEBI:57540"/>
    </ligand>
</feature>
<proteinExistence type="inferred from homology"/>
<dbReference type="InterPro" id="IPR017437">
    <property type="entry name" value="ATP-NAD_kinase_PpnK-typ_C"/>
</dbReference>
<dbReference type="Pfam" id="PF20143">
    <property type="entry name" value="NAD_kinase_C"/>
    <property type="match status" value="1"/>
</dbReference>
<dbReference type="STRING" id="1171373.PACID_20860"/>
<keyword evidence="6" id="KW-0067">ATP-binding</keyword>
<dbReference type="EC" id="2.7.1.23" evidence="6"/>
<feature type="binding site" evidence="6">
    <location>
        <begin position="200"/>
        <end position="205"/>
    </location>
    <ligand>
        <name>NAD(+)</name>
        <dbReference type="ChEBI" id="CHEBI:57540"/>
    </ligand>
</feature>
<dbReference type="GO" id="GO:0019674">
    <property type="term" value="P:NAD+ metabolic process"/>
    <property type="evidence" value="ECO:0007669"/>
    <property type="project" value="InterPro"/>
</dbReference>